<keyword evidence="2" id="KW-1185">Reference proteome</keyword>
<gene>
    <name evidence="1" type="ORF">MRB53_034425</name>
</gene>
<sequence length="85" mass="9479">MVFITLERAVIERPVTLGFAAANNEVDYKALLSELRIAKELGIKRLIVHCDSQLVANQLNGEYVARDDWMVAYVIEAQCLIQGTG</sequence>
<protein>
    <submittedName>
        <fullName evidence="1">Uncharacterized protein</fullName>
    </submittedName>
</protein>
<dbReference type="EMBL" id="CM056820">
    <property type="protein sequence ID" value="KAJ8615053.1"/>
    <property type="molecule type" value="Genomic_DNA"/>
</dbReference>
<accession>A0ACC2K1Q9</accession>
<comment type="caution">
    <text evidence="1">The sequence shown here is derived from an EMBL/GenBank/DDBJ whole genome shotgun (WGS) entry which is preliminary data.</text>
</comment>
<evidence type="ECO:0000313" key="1">
    <source>
        <dbReference type="EMBL" id="KAJ8615053.1"/>
    </source>
</evidence>
<evidence type="ECO:0000313" key="2">
    <source>
        <dbReference type="Proteomes" id="UP001234297"/>
    </source>
</evidence>
<organism evidence="1 2">
    <name type="scientific">Persea americana</name>
    <name type="common">Avocado</name>
    <dbReference type="NCBI Taxonomy" id="3435"/>
    <lineage>
        <taxon>Eukaryota</taxon>
        <taxon>Viridiplantae</taxon>
        <taxon>Streptophyta</taxon>
        <taxon>Embryophyta</taxon>
        <taxon>Tracheophyta</taxon>
        <taxon>Spermatophyta</taxon>
        <taxon>Magnoliopsida</taxon>
        <taxon>Magnoliidae</taxon>
        <taxon>Laurales</taxon>
        <taxon>Lauraceae</taxon>
        <taxon>Persea</taxon>
    </lineage>
</organism>
<reference evidence="1 2" key="1">
    <citation type="journal article" date="2022" name="Hortic Res">
        <title>A haplotype resolved chromosomal level avocado genome allows analysis of novel avocado genes.</title>
        <authorList>
            <person name="Nath O."/>
            <person name="Fletcher S.J."/>
            <person name="Hayward A."/>
            <person name="Shaw L.M."/>
            <person name="Masouleh A.K."/>
            <person name="Furtado A."/>
            <person name="Henry R.J."/>
            <person name="Mitter N."/>
        </authorList>
    </citation>
    <scope>NUCLEOTIDE SEQUENCE [LARGE SCALE GENOMIC DNA]</scope>
    <source>
        <strain evidence="2">cv. Hass</strain>
    </source>
</reference>
<name>A0ACC2K1Q9_PERAE</name>
<proteinExistence type="predicted"/>
<dbReference type="Proteomes" id="UP001234297">
    <property type="component" value="Chromosome 12"/>
</dbReference>